<dbReference type="Pfam" id="PF00425">
    <property type="entry name" value="Chorismate_bind"/>
    <property type="match status" value="1"/>
</dbReference>
<proteinExistence type="predicted"/>
<evidence type="ECO:0000256" key="1">
    <source>
        <dbReference type="ARBA" id="ARBA00013139"/>
    </source>
</evidence>
<comment type="caution">
    <text evidence="5">The sequence shown here is derived from an EMBL/GenBank/DDBJ whole genome shotgun (WGS) entry which is preliminary data.</text>
</comment>
<dbReference type="PANTHER" id="PTHR11236">
    <property type="entry name" value="AMINOBENZOATE/ANTHRANILATE SYNTHASE"/>
    <property type="match status" value="1"/>
</dbReference>
<keyword evidence="5" id="KW-0032">Aminotransferase</keyword>
<gene>
    <name evidence="5" type="ORF">FHS48_002118</name>
</gene>
<dbReference type="NCBIfam" id="TIGR00553">
    <property type="entry name" value="pabB"/>
    <property type="match status" value="1"/>
</dbReference>
<feature type="domain" description="Anthranilate synthase component I N-terminal" evidence="4">
    <location>
        <begin position="10"/>
        <end position="130"/>
    </location>
</feature>
<evidence type="ECO:0000259" key="3">
    <source>
        <dbReference type="Pfam" id="PF00425"/>
    </source>
</evidence>
<evidence type="ECO:0000313" key="5">
    <source>
        <dbReference type="EMBL" id="MBB6210693.1"/>
    </source>
</evidence>
<dbReference type="InterPro" id="IPR019999">
    <property type="entry name" value="Anth_synth_I-like"/>
</dbReference>
<dbReference type="InterPro" id="IPR015890">
    <property type="entry name" value="Chorismate_C"/>
</dbReference>
<organism evidence="5 6">
    <name type="scientific">Novispirillum itersonii</name>
    <name type="common">Aquaspirillum itersonii</name>
    <dbReference type="NCBI Taxonomy" id="189"/>
    <lineage>
        <taxon>Bacteria</taxon>
        <taxon>Pseudomonadati</taxon>
        <taxon>Pseudomonadota</taxon>
        <taxon>Alphaproteobacteria</taxon>
        <taxon>Rhodospirillales</taxon>
        <taxon>Novispirillaceae</taxon>
        <taxon>Novispirillum</taxon>
    </lineage>
</organism>
<dbReference type="RefSeq" id="WP_184263523.1">
    <property type="nucleotide sequence ID" value="NZ_JACIIX010000007.1"/>
</dbReference>
<reference evidence="5 6" key="1">
    <citation type="submission" date="2020-08" db="EMBL/GenBank/DDBJ databases">
        <title>Genomic Encyclopedia of Type Strains, Phase IV (KMG-IV): sequencing the most valuable type-strain genomes for metagenomic binning, comparative biology and taxonomic classification.</title>
        <authorList>
            <person name="Goeker M."/>
        </authorList>
    </citation>
    <scope>NUCLEOTIDE SEQUENCE [LARGE SCALE GENOMIC DNA]</scope>
    <source>
        <strain evidence="5 6">DSM 11590</strain>
    </source>
</reference>
<dbReference type="GO" id="GO:0046820">
    <property type="term" value="F:4-amino-4-deoxychorismate synthase activity"/>
    <property type="evidence" value="ECO:0007669"/>
    <property type="project" value="UniProtKB-EC"/>
</dbReference>
<dbReference type="AlphaFoldDB" id="A0A7X0DM52"/>
<dbReference type="InterPro" id="IPR006805">
    <property type="entry name" value="Anth_synth_I_N"/>
</dbReference>
<sequence length="448" mass="47250">MSVHPIPYSDPLTAFAPFAGQDGAVLLDSAATAGGRGRWTYLCLTPQTVHLDPADPFTTLTDALRPLSPAQDAADGLPPFRGGLAGWLSYEAGRHLEALPVPRPDDLGVAETAFGVYPVVAAFDTARQQAMVLGLPGFDAAAAALATRLSAPLAPLPPPATATVPMRAELSRDEAARRIRQVIDYIYAGDIFQANWTQRFLAEGLPAGVTPLDLYRRLRALSPAPFAACLSFGGAHVLSASPERFLRVDPDGRVETRPIKGTRPRGTTPEDDARLAAELCASEKDCAENLMIVDLLRNDLSRVSQVGSVRVPVLNGLESFASVHHLVSVVESRLRPGDSAVSLLRASFPGGSITGAPKIHAMELIHALEPARRGPYCGSVFWMGPDGAFDSSIIIRTLVIGGNGRIAAQAGGGIVADSEPMAEVDEALTKARAMIRAVSGQDTPLPPA</sequence>
<dbReference type="GO" id="GO:0009396">
    <property type="term" value="P:folic acid-containing compound biosynthetic process"/>
    <property type="evidence" value="ECO:0007669"/>
    <property type="project" value="InterPro"/>
</dbReference>
<evidence type="ECO:0000259" key="4">
    <source>
        <dbReference type="Pfam" id="PF04715"/>
    </source>
</evidence>
<evidence type="ECO:0000256" key="2">
    <source>
        <dbReference type="ARBA" id="ARBA00022679"/>
    </source>
</evidence>
<dbReference type="Pfam" id="PF04715">
    <property type="entry name" value="Anth_synt_I_N"/>
    <property type="match status" value="1"/>
</dbReference>
<dbReference type="Gene3D" id="3.60.120.10">
    <property type="entry name" value="Anthranilate synthase"/>
    <property type="match status" value="1"/>
</dbReference>
<keyword evidence="2 5" id="KW-0808">Transferase</keyword>
<dbReference type="GO" id="GO:0000162">
    <property type="term" value="P:L-tryptophan biosynthetic process"/>
    <property type="evidence" value="ECO:0007669"/>
    <property type="project" value="TreeGrafter"/>
</dbReference>
<keyword evidence="6" id="KW-1185">Reference proteome</keyword>
<dbReference type="InterPro" id="IPR005801">
    <property type="entry name" value="ADC_synthase"/>
</dbReference>
<name>A0A7X0DM52_NOVIT</name>
<dbReference type="PRINTS" id="PR00095">
    <property type="entry name" value="ANTSNTHASEI"/>
</dbReference>
<feature type="domain" description="Chorismate-utilising enzyme C-terminal" evidence="3">
    <location>
        <begin position="176"/>
        <end position="430"/>
    </location>
</feature>
<dbReference type="SUPFAM" id="SSF56322">
    <property type="entry name" value="ADC synthase"/>
    <property type="match status" value="1"/>
</dbReference>
<dbReference type="EC" id="2.6.1.85" evidence="1"/>
<accession>A0A7X0DM52</accession>
<dbReference type="InterPro" id="IPR005802">
    <property type="entry name" value="ADC_synth_comp_1"/>
</dbReference>
<evidence type="ECO:0000313" key="6">
    <source>
        <dbReference type="Proteomes" id="UP000544872"/>
    </source>
</evidence>
<dbReference type="EMBL" id="JACIIX010000007">
    <property type="protein sequence ID" value="MBB6210693.1"/>
    <property type="molecule type" value="Genomic_DNA"/>
</dbReference>
<dbReference type="PANTHER" id="PTHR11236:SF9">
    <property type="entry name" value="ANTHRANILATE SYNTHASE COMPONENT 1"/>
    <property type="match status" value="1"/>
</dbReference>
<protein>
    <recommendedName>
        <fullName evidence="1">aminodeoxychorismate synthase</fullName>
        <ecNumber evidence="1">2.6.1.85</ecNumber>
    </recommendedName>
</protein>
<dbReference type="Proteomes" id="UP000544872">
    <property type="component" value="Unassembled WGS sequence"/>
</dbReference>